<dbReference type="InterPro" id="IPR029752">
    <property type="entry name" value="D-isomer_DH_CS1"/>
</dbReference>
<dbReference type="AlphaFoldDB" id="A0A150WJA5"/>
<dbReference type="InterPro" id="IPR006140">
    <property type="entry name" value="D-isomer_DH_NAD-bd"/>
</dbReference>
<proteinExistence type="inferred from homology"/>
<evidence type="ECO:0000313" key="7">
    <source>
        <dbReference type="EMBL" id="KYG63764.1"/>
    </source>
</evidence>
<dbReference type="InterPro" id="IPR050223">
    <property type="entry name" value="D-isomer_2-hydroxyacid_DH"/>
</dbReference>
<feature type="domain" description="D-isomer specific 2-hydroxyacid dehydrogenase NAD-binding" evidence="6">
    <location>
        <begin position="109"/>
        <end position="286"/>
    </location>
</feature>
<gene>
    <name evidence="7" type="ORF">AZI86_13140</name>
</gene>
<dbReference type="Gene3D" id="3.40.50.720">
    <property type="entry name" value="NAD(P)-binding Rossmann-like Domain"/>
    <property type="match status" value="2"/>
</dbReference>
<dbReference type="CDD" id="cd05301">
    <property type="entry name" value="GDH"/>
    <property type="match status" value="1"/>
</dbReference>
<evidence type="ECO:0000259" key="6">
    <source>
        <dbReference type="Pfam" id="PF02826"/>
    </source>
</evidence>
<dbReference type="SUPFAM" id="SSF51735">
    <property type="entry name" value="NAD(P)-binding Rossmann-fold domains"/>
    <property type="match status" value="1"/>
</dbReference>
<evidence type="ECO:0000259" key="5">
    <source>
        <dbReference type="Pfam" id="PF00389"/>
    </source>
</evidence>
<evidence type="ECO:0000313" key="8">
    <source>
        <dbReference type="Proteomes" id="UP000075320"/>
    </source>
</evidence>
<keyword evidence="3" id="KW-0520">NAD</keyword>
<dbReference type="GO" id="GO:0016618">
    <property type="term" value="F:hydroxypyruvate reductase [NAD(P)H] activity"/>
    <property type="evidence" value="ECO:0007669"/>
    <property type="project" value="TreeGrafter"/>
</dbReference>
<dbReference type="GO" id="GO:0051287">
    <property type="term" value="F:NAD binding"/>
    <property type="evidence" value="ECO:0007669"/>
    <property type="project" value="InterPro"/>
</dbReference>
<dbReference type="PROSITE" id="PS00065">
    <property type="entry name" value="D_2_HYDROXYACID_DH_1"/>
    <property type="match status" value="1"/>
</dbReference>
<dbReference type="PANTHER" id="PTHR10996">
    <property type="entry name" value="2-HYDROXYACID DEHYDROGENASE-RELATED"/>
    <property type="match status" value="1"/>
</dbReference>
<dbReference type="GO" id="GO:0030267">
    <property type="term" value="F:glyoxylate reductase (NADPH) activity"/>
    <property type="evidence" value="ECO:0007669"/>
    <property type="project" value="TreeGrafter"/>
</dbReference>
<dbReference type="InterPro" id="IPR036291">
    <property type="entry name" value="NAD(P)-bd_dom_sf"/>
</dbReference>
<comment type="similarity">
    <text evidence="1 4">Belongs to the D-isomer specific 2-hydroxyacid dehydrogenase family.</text>
</comment>
<evidence type="ECO:0000256" key="3">
    <source>
        <dbReference type="ARBA" id="ARBA00023027"/>
    </source>
</evidence>
<dbReference type="PROSITE" id="PS00671">
    <property type="entry name" value="D_2_HYDROXYACID_DH_3"/>
    <property type="match status" value="1"/>
</dbReference>
<comment type="caution">
    <text evidence="7">The sequence shown here is derived from an EMBL/GenBank/DDBJ whole genome shotgun (WGS) entry which is preliminary data.</text>
</comment>
<dbReference type="PANTHER" id="PTHR10996:SF283">
    <property type="entry name" value="GLYOXYLATE_HYDROXYPYRUVATE REDUCTASE B"/>
    <property type="match status" value="1"/>
</dbReference>
<dbReference type="InterPro" id="IPR029753">
    <property type="entry name" value="D-isomer_DH_CS"/>
</dbReference>
<dbReference type="FunFam" id="3.40.50.720:FF:000203">
    <property type="entry name" value="D-3-phosphoglycerate dehydrogenase (SerA)"/>
    <property type="match status" value="1"/>
</dbReference>
<protein>
    <submittedName>
        <fullName evidence="7">D-glycerate dehydrogenase</fullName>
    </submittedName>
</protein>
<name>A0A150WJA5_BDEBC</name>
<evidence type="ECO:0000256" key="2">
    <source>
        <dbReference type="ARBA" id="ARBA00023002"/>
    </source>
</evidence>
<dbReference type="OrthoDB" id="117809at2"/>
<dbReference type="RefSeq" id="WP_061835658.1">
    <property type="nucleotide sequence ID" value="NZ_LUKE01000003.1"/>
</dbReference>
<keyword evidence="2 4" id="KW-0560">Oxidoreductase</keyword>
<dbReference type="Pfam" id="PF00389">
    <property type="entry name" value="2-Hacid_dh"/>
    <property type="match status" value="1"/>
</dbReference>
<organism evidence="7 8">
    <name type="scientific">Bdellovibrio bacteriovorus</name>
    <dbReference type="NCBI Taxonomy" id="959"/>
    <lineage>
        <taxon>Bacteria</taxon>
        <taxon>Pseudomonadati</taxon>
        <taxon>Bdellovibrionota</taxon>
        <taxon>Bdellovibrionia</taxon>
        <taxon>Bdellovibrionales</taxon>
        <taxon>Pseudobdellovibrionaceae</taxon>
        <taxon>Bdellovibrio</taxon>
    </lineage>
</organism>
<dbReference type="SUPFAM" id="SSF52283">
    <property type="entry name" value="Formate/glycerate dehydrogenase catalytic domain-like"/>
    <property type="match status" value="1"/>
</dbReference>
<feature type="domain" description="D-isomer specific 2-hydroxyacid dehydrogenase catalytic" evidence="5">
    <location>
        <begin position="35"/>
        <end position="315"/>
    </location>
</feature>
<dbReference type="Proteomes" id="UP000075320">
    <property type="component" value="Unassembled WGS sequence"/>
</dbReference>
<sequence>MQKLFISYPAPPNVIKKAQGLFITTAAEKAVKAEEILAYALQYDPDAILVSHQKRISAEIISKLPKSVKIIATSSVGFDHIDIQAAKAKGIEVTNTPDVLTDCTADLAMMLLMNACRRGREYLEIMQEGWGKSYSQSEMLGLKVSGKTLGILGMGRIGQALADRARGFGMKILYTNRTRLSPELEKGAVYFSDFKEMLPLCEILSLNAPVTDETKNIMNDETFGLLPQDAVFVNAARGGLVDESALIRALESGRLFAAGLDVFQDEPNYNQDLLKFHNVFLTPHMGSATRETRDAMGFRALANIEAVLRGEKPQDSLW</sequence>
<evidence type="ECO:0000256" key="1">
    <source>
        <dbReference type="ARBA" id="ARBA00005854"/>
    </source>
</evidence>
<accession>A0A150WJA5</accession>
<dbReference type="GO" id="GO:0005829">
    <property type="term" value="C:cytosol"/>
    <property type="evidence" value="ECO:0007669"/>
    <property type="project" value="TreeGrafter"/>
</dbReference>
<reference evidence="7 8" key="1">
    <citation type="submission" date="2016-03" db="EMBL/GenBank/DDBJ databases">
        <authorList>
            <person name="Ploux O."/>
        </authorList>
    </citation>
    <scope>NUCLEOTIDE SEQUENCE [LARGE SCALE GENOMIC DNA]</scope>
    <source>
        <strain evidence="7 8">R0</strain>
    </source>
</reference>
<dbReference type="Pfam" id="PF02826">
    <property type="entry name" value="2-Hacid_dh_C"/>
    <property type="match status" value="1"/>
</dbReference>
<dbReference type="EMBL" id="LUKE01000003">
    <property type="protein sequence ID" value="KYG63764.1"/>
    <property type="molecule type" value="Genomic_DNA"/>
</dbReference>
<keyword evidence="8" id="KW-1185">Reference proteome</keyword>
<evidence type="ECO:0000256" key="4">
    <source>
        <dbReference type="RuleBase" id="RU003719"/>
    </source>
</evidence>
<dbReference type="InterPro" id="IPR006139">
    <property type="entry name" value="D-isomer_2_OHA_DH_cat_dom"/>
</dbReference>